<evidence type="ECO:0000256" key="1">
    <source>
        <dbReference type="ARBA" id="ARBA00022553"/>
    </source>
</evidence>
<evidence type="ECO:0000256" key="2">
    <source>
        <dbReference type="PROSITE-ProRule" id="PRU00169"/>
    </source>
</evidence>
<proteinExistence type="predicted"/>
<gene>
    <name evidence="4" type="ORF">GCM10022280_22130</name>
</gene>
<dbReference type="EMBL" id="BAABBQ010000001">
    <property type="protein sequence ID" value="GAA4021142.1"/>
    <property type="molecule type" value="Genomic_DNA"/>
</dbReference>
<reference evidence="5" key="1">
    <citation type="journal article" date="2019" name="Int. J. Syst. Evol. Microbiol.">
        <title>The Global Catalogue of Microorganisms (GCM) 10K type strain sequencing project: providing services to taxonomists for standard genome sequencing and annotation.</title>
        <authorList>
            <consortium name="The Broad Institute Genomics Platform"/>
            <consortium name="The Broad Institute Genome Sequencing Center for Infectious Disease"/>
            <person name="Wu L."/>
            <person name="Ma J."/>
        </authorList>
    </citation>
    <scope>NUCLEOTIDE SEQUENCE [LARGE SCALE GENOMIC DNA]</scope>
    <source>
        <strain evidence="5">JCM 17563</strain>
    </source>
</reference>
<keyword evidence="1 2" id="KW-0597">Phosphoprotein</keyword>
<name>A0ABP7T4X8_9SPHN</name>
<dbReference type="RefSeq" id="WP_344707444.1">
    <property type="nucleotide sequence ID" value="NZ_BAABBQ010000001.1"/>
</dbReference>
<dbReference type="Pfam" id="PF00072">
    <property type="entry name" value="Response_reg"/>
    <property type="match status" value="1"/>
</dbReference>
<evidence type="ECO:0000259" key="3">
    <source>
        <dbReference type="PROSITE" id="PS50110"/>
    </source>
</evidence>
<dbReference type="PANTHER" id="PTHR44591">
    <property type="entry name" value="STRESS RESPONSE REGULATOR PROTEIN 1"/>
    <property type="match status" value="1"/>
</dbReference>
<dbReference type="Proteomes" id="UP001500235">
    <property type="component" value="Unassembled WGS sequence"/>
</dbReference>
<keyword evidence="5" id="KW-1185">Reference proteome</keyword>
<dbReference type="InterPro" id="IPR050595">
    <property type="entry name" value="Bact_response_regulator"/>
</dbReference>
<dbReference type="PANTHER" id="PTHR44591:SF21">
    <property type="entry name" value="TWO-COMPONENT RESPONSE REGULATOR"/>
    <property type="match status" value="1"/>
</dbReference>
<dbReference type="Gene3D" id="3.40.50.2300">
    <property type="match status" value="1"/>
</dbReference>
<organism evidence="4 5">
    <name type="scientific">Sphingomonas swuensis</name>
    <dbReference type="NCBI Taxonomy" id="977800"/>
    <lineage>
        <taxon>Bacteria</taxon>
        <taxon>Pseudomonadati</taxon>
        <taxon>Pseudomonadota</taxon>
        <taxon>Alphaproteobacteria</taxon>
        <taxon>Sphingomonadales</taxon>
        <taxon>Sphingomonadaceae</taxon>
        <taxon>Sphingomonas</taxon>
    </lineage>
</organism>
<comment type="caution">
    <text evidence="4">The sequence shown here is derived from an EMBL/GenBank/DDBJ whole genome shotgun (WGS) entry which is preliminary data.</text>
</comment>
<feature type="domain" description="Response regulatory" evidence="3">
    <location>
        <begin position="34"/>
        <end position="147"/>
    </location>
</feature>
<accession>A0ABP7T4X8</accession>
<dbReference type="SMART" id="SM00448">
    <property type="entry name" value="REC"/>
    <property type="match status" value="1"/>
</dbReference>
<feature type="modified residue" description="4-aspartylphosphate" evidence="2">
    <location>
        <position position="84"/>
    </location>
</feature>
<sequence length="151" mass="16184">MGHFRQISRVAGATLGTAFAPRSSGTMTISNPKEVLVVEDEPLVRMVAADALVDKGIMAWEAADAEEALHVLGEHPSIGLVFTDVSMPGKMDELGLAYEVSLRRPDVSLIVTSGAVTIADEDLPDHGSFLPKPYPTERLVSIVARKLDTET</sequence>
<dbReference type="InterPro" id="IPR001789">
    <property type="entry name" value="Sig_transdc_resp-reg_receiver"/>
</dbReference>
<dbReference type="InterPro" id="IPR011006">
    <property type="entry name" value="CheY-like_superfamily"/>
</dbReference>
<evidence type="ECO:0000313" key="4">
    <source>
        <dbReference type="EMBL" id="GAA4021142.1"/>
    </source>
</evidence>
<protein>
    <recommendedName>
        <fullName evidence="3">Response regulatory domain-containing protein</fullName>
    </recommendedName>
</protein>
<dbReference type="PROSITE" id="PS50110">
    <property type="entry name" value="RESPONSE_REGULATORY"/>
    <property type="match status" value="1"/>
</dbReference>
<evidence type="ECO:0000313" key="5">
    <source>
        <dbReference type="Proteomes" id="UP001500235"/>
    </source>
</evidence>
<dbReference type="SUPFAM" id="SSF52172">
    <property type="entry name" value="CheY-like"/>
    <property type="match status" value="1"/>
</dbReference>